<protein>
    <submittedName>
        <fullName evidence="3">(apollo) hypothetical protein</fullName>
    </submittedName>
</protein>
<accession>A0A8S3W636</accession>
<reference evidence="3" key="1">
    <citation type="submission" date="2021-04" db="EMBL/GenBank/DDBJ databases">
        <authorList>
            <person name="Tunstrom K."/>
        </authorList>
    </citation>
    <scope>NUCLEOTIDE SEQUENCE</scope>
</reference>
<proteinExistence type="predicted"/>
<feature type="signal peptide" evidence="1">
    <location>
        <begin position="1"/>
        <end position="22"/>
    </location>
</feature>
<feature type="chain" id="PRO_5035916723" evidence="1">
    <location>
        <begin position="23"/>
        <end position="68"/>
    </location>
</feature>
<dbReference type="CDD" id="cd00104">
    <property type="entry name" value="KAZAL_FS"/>
    <property type="match status" value="1"/>
</dbReference>
<gene>
    <name evidence="3" type="ORF">PAPOLLO_LOCUS2456</name>
</gene>
<dbReference type="OrthoDB" id="328123at2759"/>
<organism evidence="3 4">
    <name type="scientific">Parnassius apollo</name>
    <name type="common">Apollo butterfly</name>
    <name type="synonym">Papilio apollo</name>
    <dbReference type="NCBI Taxonomy" id="110799"/>
    <lineage>
        <taxon>Eukaryota</taxon>
        <taxon>Metazoa</taxon>
        <taxon>Ecdysozoa</taxon>
        <taxon>Arthropoda</taxon>
        <taxon>Hexapoda</taxon>
        <taxon>Insecta</taxon>
        <taxon>Pterygota</taxon>
        <taxon>Neoptera</taxon>
        <taxon>Endopterygota</taxon>
        <taxon>Lepidoptera</taxon>
        <taxon>Glossata</taxon>
        <taxon>Ditrysia</taxon>
        <taxon>Papilionoidea</taxon>
        <taxon>Papilionidae</taxon>
        <taxon>Parnassiinae</taxon>
        <taxon>Parnassini</taxon>
        <taxon>Parnassius</taxon>
        <taxon>Parnassius</taxon>
    </lineage>
</organism>
<name>A0A8S3W636_PARAO</name>
<evidence type="ECO:0000313" key="4">
    <source>
        <dbReference type="Proteomes" id="UP000691718"/>
    </source>
</evidence>
<comment type="caution">
    <text evidence="3">The sequence shown here is derived from an EMBL/GenBank/DDBJ whole genome shotgun (WGS) entry which is preliminary data.</text>
</comment>
<dbReference type="AlphaFoldDB" id="A0A8S3W636"/>
<dbReference type="SMART" id="SM00280">
    <property type="entry name" value="KAZAL"/>
    <property type="match status" value="1"/>
</dbReference>
<evidence type="ECO:0000313" key="3">
    <source>
        <dbReference type="EMBL" id="CAG4942530.1"/>
    </source>
</evidence>
<sequence>MSVKIALLCLLVVCLAIDMTSACACPRVYWPVCGSDGVTYSNLQCMKCQKPNLRVTKLGPCKVVNPTV</sequence>
<feature type="domain" description="Kazal-like" evidence="2">
    <location>
        <begin position="17"/>
        <end position="63"/>
    </location>
</feature>
<evidence type="ECO:0000259" key="2">
    <source>
        <dbReference type="PROSITE" id="PS51465"/>
    </source>
</evidence>
<keyword evidence="1" id="KW-0732">Signal</keyword>
<dbReference type="Proteomes" id="UP000691718">
    <property type="component" value="Unassembled WGS sequence"/>
</dbReference>
<dbReference type="Pfam" id="PF00050">
    <property type="entry name" value="Kazal_1"/>
    <property type="match status" value="1"/>
</dbReference>
<evidence type="ECO:0000256" key="1">
    <source>
        <dbReference type="SAM" id="SignalP"/>
    </source>
</evidence>
<dbReference type="InterPro" id="IPR002350">
    <property type="entry name" value="Kazal_dom"/>
</dbReference>
<keyword evidence="4" id="KW-1185">Reference proteome</keyword>
<dbReference type="PROSITE" id="PS51465">
    <property type="entry name" value="KAZAL_2"/>
    <property type="match status" value="1"/>
</dbReference>
<dbReference type="EMBL" id="CAJQZP010000171">
    <property type="protein sequence ID" value="CAG4942530.1"/>
    <property type="molecule type" value="Genomic_DNA"/>
</dbReference>